<organism evidence="2">
    <name type="scientific">Thermofilum pendens</name>
    <dbReference type="NCBI Taxonomy" id="2269"/>
    <lineage>
        <taxon>Archaea</taxon>
        <taxon>Thermoproteota</taxon>
        <taxon>Thermoprotei</taxon>
        <taxon>Thermofilales</taxon>
        <taxon>Thermofilaceae</taxon>
        <taxon>Thermofilum</taxon>
    </lineage>
</organism>
<feature type="compositionally biased region" description="Low complexity" evidence="1">
    <location>
        <begin position="185"/>
        <end position="198"/>
    </location>
</feature>
<evidence type="ECO:0000256" key="1">
    <source>
        <dbReference type="SAM" id="MobiDB-lite"/>
    </source>
</evidence>
<feature type="region of interest" description="Disordered" evidence="1">
    <location>
        <begin position="185"/>
        <end position="207"/>
    </location>
</feature>
<reference evidence="2" key="1">
    <citation type="journal article" date="2020" name="mSystems">
        <title>Genome- and Community-Level Interaction Insights into Carbon Utilization and Element Cycling Functions of Hydrothermarchaeota in Hydrothermal Sediment.</title>
        <authorList>
            <person name="Zhou Z."/>
            <person name="Liu Y."/>
            <person name="Xu W."/>
            <person name="Pan J."/>
            <person name="Luo Z.H."/>
            <person name="Li M."/>
        </authorList>
    </citation>
    <scope>NUCLEOTIDE SEQUENCE [LARGE SCALE GENOMIC DNA]</scope>
    <source>
        <strain evidence="2">SpSt-1125</strain>
    </source>
</reference>
<protein>
    <submittedName>
        <fullName evidence="2">Uncharacterized protein</fullName>
    </submittedName>
</protein>
<proteinExistence type="predicted"/>
<comment type="caution">
    <text evidence="2">The sequence shown here is derived from an EMBL/GenBank/DDBJ whole genome shotgun (WGS) entry which is preliminary data.</text>
</comment>
<evidence type="ECO:0000313" key="2">
    <source>
        <dbReference type="EMBL" id="HHP05144.1"/>
    </source>
</evidence>
<sequence length="207" mass="23129">MSGAKPKLLVVGAPGYRRGGNLRCLRSIKEYSKFFDVYLMTPLNHLPELLKEKILEKLTSYNVRLVGYFHNSLITRVPPLENFITNYVVPSIFPEVYSIHLSLRSDARKRDARKGGFVAYFALCRSGKLSAGRLPPCTSPLTAAPDELLDHLLRLAGELLRALRAWSYLSRCTEVTASSQLAGSPWAAKKSASYSPSSMCARRRRPP</sequence>
<dbReference type="AlphaFoldDB" id="A0A7J3X7K7"/>
<accession>A0A7J3X7K7</accession>
<gene>
    <name evidence="2" type="ORF">ENM88_05285</name>
</gene>
<dbReference type="EMBL" id="DRZM01000159">
    <property type="protein sequence ID" value="HHP05144.1"/>
    <property type="molecule type" value="Genomic_DNA"/>
</dbReference>
<name>A0A7J3X7K7_THEPE</name>